<accession>A0ABR3LJN0</accession>
<gene>
    <name evidence="1" type="ORF">QQF64_017794</name>
</gene>
<dbReference type="EMBL" id="JAYMGO010000021">
    <property type="protein sequence ID" value="KAL1253101.1"/>
    <property type="molecule type" value="Genomic_DNA"/>
</dbReference>
<protein>
    <submittedName>
        <fullName evidence="1">Uncharacterized protein</fullName>
    </submittedName>
</protein>
<dbReference type="Proteomes" id="UP001558613">
    <property type="component" value="Unassembled WGS sequence"/>
</dbReference>
<reference evidence="1 2" key="1">
    <citation type="submission" date="2023-09" db="EMBL/GenBank/DDBJ databases">
        <authorList>
            <person name="Wang M."/>
        </authorList>
    </citation>
    <scope>NUCLEOTIDE SEQUENCE [LARGE SCALE GENOMIC DNA]</scope>
    <source>
        <strain evidence="1">GT-2023</strain>
        <tissue evidence="1">Liver</tissue>
    </source>
</reference>
<keyword evidence="2" id="KW-1185">Reference proteome</keyword>
<evidence type="ECO:0000313" key="2">
    <source>
        <dbReference type="Proteomes" id="UP001558613"/>
    </source>
</evidence>
<name>A0ABR3LJN0_9TELE</name>
<comment type="caution">
    <text evidence="1">The sequence shown here is derived from an EMBL/GenBank/DDBJ whole genome shotgun (WGS) entry which is preliminary data.</text>
</comment>
<evidence type="ECO:0000313" key="1">
    <source>
        <dbReference type="EMBL" id="KAL1253101.1"/>
    </source>
</evidence>
<proteinExistence type="predicted"/>
<sequence>MSRHCTRVRDGCQNELSNLFGVPFGSAYTAAHRSAEIPELMQRGGGMTQAKKEVHKMVLAFICCVRVGQSNTREFTNGDEM</sequence>
<organism evidence="1 2">
    <name type="scientific">Cirrhinus molitorella</name>
    <name type="common">mud carp</name>
    <dbReference type="NCBI Taxonomy" id="172907"/>
    <lineage>
        <taxon>Eukaryota</taxon>
        <taxon>Metazoa</taxon>
        <taxon>Chordata</taxon>
        <taxon>Craniata</taxon>
        <taxon>Vertebrata</taxon>
        <taxon>Euteleostomi</taxon>
        <taxon>Actinopterygii</taxon>
        <taxon>Neopterygii</taxon>
        <taxon>Teleostei</taxon>
        <taxon>Ostariophysi</taxon>
        <taxon>Cypriniformes</taxon>
        <taxon>Cyprinidae</taxon>
        <taxon>Labeoninae</taxon>
        <taxon>Labeonini</taxon>
        <taxon>Cirrhinus</taxon>
    </lineage>
</organism>